<reference evidence="2" key="2">
    <citation type="submission" date="2025-08" db="UniProtKB">
        <authorList>
            <consortium name="RefSeq"/>
        </authorList>
    </citation>
    <scope>IDENTIFICATION</scope>
    <source>
        <tissue evidence="2">Leaf</tissue>
    </source>
</reference>
<evidence type="ECO:0000313" key="2">
    <source>
        <dbReference type="RefSeq" id="XP_075092026.1"/>
    </source>
</evidence>
<keyword evidence="1" id="KW-1185">Reference proteome</keyword>
<gene>
    <name evidence="2" type="primary">LOC142172142</name>
</gene>
<dbReference type="RefSeq" id="XP_075092026.1">
    <property type="nucleotide sequence ID" value="XM_075235925.1"/>
</dbReference>
<organism evidence="1 2">
    <name type="scientific">Nicotiana tabacum</name>
    <name type="common">Common tobacco</name>
    <dbReference type="NCBI Taxonomy" id="4097"/>
    <lineage>
        <taxon>Eukaryota</taxon>
        <taxon>Viridiplantae</taxon>
        <taxon>Streptophyta</taxon>
        <taxon>Embryophyta</taxon>
        <taxon>Tracheophyta</taxon>
        <taxon>Spermatophyta</taxon>
        <taxon>Magnoliopsida</taxon>
        <taxon>eudicotyledons</taxon>
        <taxon>Gunneridae</taxon>
        <taxon>Pentapetalae</taxon>
        <taxon>asterids</taxon>
        <taxon>lamiids</taxon>
        <taxon>Solanales</taxon>
        <taxon>Solanaceae</taxon>
        <taxon>Nicotianoideae</taxon>
        <taxon>Nicotianeae</taxon>
        <taxon>Nicotiana</taxon>
    </lineage>
</organism>
<name>A0AC58T479_TOBAC</name>
<protein>
    <submittedName>
        <fullName evidence="2">Secreted RxLR effector protein 161-like</fullName>
    </submittedName>
</protein>
<reference evidence="1" key="1">
    <citation type="journal article" date="2014" name="Nat. Commun.">
        <title>The tobacco genome sequence and its comparison with those of tomato and potato.</title>
        <authorList>
            <person name="Sierro N."/>
            <person name="Battey J.N."/>
            <person name="Ouadi S."/>
            <person name="Bakaher N."/>
            <person name="Bovet L."/>
            <person name="Willig A."/>
            <person name="Goepfert S."/>
            <person name="Peitsch M.C."/>
            <person name="Ivanov N.V."/>
        </authorList>
    </citation>
    <scope>NUCLEOTIDE SEQUENCE [LARGE SCALE GENOMIC DNA]</scope>
</reference>
<accession>A0AC58T479</accession>
<evidence type="ECO:0000313" key="1">
    <source>
        <dbReference type="Proteomes" id="UP000790787"/>
    </source>
</evidence>
<dbReference type="Proteomes" id="UP000790787">
    <property type="component" value="Chromosome 17"/>
</dbReference>
<proteinExistence type="predicted"/>
<sequence length="85" mass="9326">MTRPDIAFVVQVLSQYMDAPKLSHMEAALRVVRHIKVALGLGLFMPAKECKRSVNGYAVKFGGALISWKSKKQGTVSKSSVDAEF</sequence>